<reference evidence="1 2" key="1">
    <citation type="submission" date="2016-11" db="EMBL/GenBank/DDBJ databases">
        <authorList>
            <person name="Jaros S."/>
            <person name="Januszkiewicz K."/>
            <person name="Wedrychowicz H."/>
        </authorList>
    </citation>
    <scope>NUCLEOTIDE SEQUENCE [LARGE SCALE GENOMIC DNA]</scope>
    <source>
        <strain evidence="1 2">CGMCC 4.5723</strain>
    </source>
</reference>
<dbReference type="Proteomes" id="UP000184452">
    <property type="component" value="Unassembled WGS sequence"/>
</dbReference>
<proteinExistence type="predicted"/>
<gene>
    <name evidence="1" type="ORF">SAMN05421803_101545</name>
</gene>
<dbReference type="STRING" id="758803.SAMN05421803_101545"/>
<accession>A0A1M6C1X9</accession>
<keyword evidence="2" id="KW-1185">Reference proteome</keyword>
<evidence type="ECO:0000313" key="2">
    <source>
        <dbReference type="Proteomes" id="UP000184452"/>
    </source>
</evidence>
<evidence type="ECO:0000313" key="1">
    <source>
        <dbReference type="EMBL" id="SHI54754.1"/>
    </source>
</evidence>
<dbReference type="EMBL" id="FQZK01000001">
    <property type="protein sequence ID" value="SHI54754.1"/>
    <property type="molecule type" value="Genomic_DNA"/>
</dbReference>
<name>A0A1M6C1X9_9ACTN</name>
<protein>
    <submittedName>
        <fullName evidence="1">Uncharacterized protein</fullName>
    </submittedName>
</protein>
<organism evidence="1 2">
    <name type="scientific">Nocardiopsis flavescens</name>
    <dbReference type="NCBI Taxonomy" id="758803"/>
    <lineage>
        <taxon>Bacteria</taxon>
        <taxon>Bacillati</taxon>
        <taxon>Actinomycetota</taxon>
        <taxon>Actinomycetes</taxon>
        <taxon>Streptosporangiales</taxon>
        <taxon>Nocardiopsidaceae</taxon>
        <taxon>Nocardiopsis</taxon>
    </lineage>
</organism>
<sequence>MTNNRNGRGRPLVRGESPAQVGELLADFEARTGAAHTAAFDLDGVLLGHAGHPEDEAATARAEQSASSSYMLASLSTGVGTTLPSPRSPEGLGRPDHLLLRYRAREENGGRPSPWWVLVVPVPEWGGLVTEIPPSSDASVTTVMSELLLCSEHIHAVLVEAGLAISR</sequence>
<dbReference type="RefSeq" id="WP_073374503.1">
    <property type="nucleotide sequence ID" value="NZ_FQZK01000001.1"/>
</dbReference>
<dbReference type="AlphaFoldDB" id="A0A1M6C1X9"/>